<feature type="compositionally biased region" description="Low complexity" evidence="1">
    <location>
        <begin position="47"/>
        <end position="66"/>
    </location>
</feature>
<protein>
    <submittedName>
        <fullName evidence="2">Uncharacterized protein</fullName>
    </submittedName>
</protein>
<evidence type="ECO:0000256" key="1">
    <source>
        <dbReference type="SAM" id="MobiDB-lite"/>
    </source>
</evidence>
<evidence type="ECO:0000313" key="2">
    <source>
        <dbReference type="EMBL" id="KAK7531987.1"/>
    </source>
</evidence>
<name>A0ABR1L9R1_9PEZI</name>
<keyword evidence="3" id="KW-1185">Reference proteome</keyword>
<dbReference type="RefSeq" id="XP_066651657.1">
    <property type="nucleotide sequence ID" value="XM_066798399.1"/>
</dbReference>
<evidence type="ECO:0000313" key="3">
    <source>
        <dbReference type="Proteomes" id="UP001360953"/>
    </source>
</evidence>
<dbReference type="GeneID" id="92031305"/>
<dbReference type="Proteomes" id="UP001360953">
    <property type="component" value="Unassembled WGS sequence"/>
</dbReference>
<comment type="caution">
    <text evidence="2">The sequence shown here is derived from an EMBL/GenBank/DDBJ whole genome shotgun (WGS) entry which is preliminary data.</text>
</comment>
<reference evidence="2 3" key="1">
    <citation type="submission" date="2024-04" db="EMBL/GenBank/DDBJ databases">
        <title>Phyllosticta paracitricarpa is synonymous to the EU quarantine fungus P. citricarpa based on phylogenomic analyses.</title>
        <authorList>
            <consortium name="Lawrence Berkeley National Laboratory"/>
            <person name="Van ingen-buijs V.A."/>
            <person name="Van westerhoven A.C."/>
            <person name="Haridas S."/>
            <person name="Skiadas P."/>
            <person name="Martin F."/>
            <person name="Groenewald J.Z."/>
            <person name="Crous P.W."/>
            <person name="Seidl M.F."/>
        </authorList>
    </citation>
    <scope>NUCLEOTIDE SEQUENCE [LARGE SCALE GENOMIC DNA]</scope>
    <source>
        <strain evidence="2 3">CPC 17464</strain>
    </source>
</reference>
<feature type="region of interest" description="Disordered" evidence="1">
    <location>
        <begin position="1"/>
        <end position="66"/>
    </location>
</feature>
<dbReference type="EMBL" id="JBBPEH010000011">
    <property type="protein sequence ID" value="KAK7531987.1"/>
    <property type="molecule type" value="Genomic_DNA"/>
</dbReference>
<gene>
    <name evidence="2" type="ORF">J3D65DRAFT_605966</name>
</gene>
<accession>A0ABR1L9R1</accession>
<sequence>MSSSDDSSTTQQRENGQLINVARGRAPNFIDALLPEGVEPPAANTQAPSARASVASDASDMSSNSDADLPAQIAWANGNFMDVMGETIDALPLAITAGPHGNSALLALINIIAARRVLPDAPGGDDAISRFFTSILGYISPRFHNQAVGRGVPDRVVNVYALANRVFNEAHEQVTARNRSLDDGNPFQSQDGLRLLRIDLLAHAHSHIRRAARTAQTPNDHAFWLNVQGYVLLLTNELDDDEARRFFAVV</sequence>
<organism evidence="2 3">
    <name type="scientific">Phyllosticta citribraziliensis</name>
    <dbReference type="NCBI Taxonomy" id="989973"/>
    <lineage>
        <taxon>Eukaryota</taxon>
        <taxon>Fungi</taxon>
        <taxon>Dikarya</taxon>
        <taxon>Ascomycota</taxon>
        <taxon>Pezizomycotina</taxon>
        <taxon>Dothideomycetes</taxon>
        <taxon>Dothideomycetes incertae sedis</taxon>
        <taxon>Botryosphaeriales</taxon>
        <taxon>Phyllostictaceae</taxon>
        <taxon>Phyllosticta</taxon>
    </lineage>
</organism>
<feature type="compositionally biased region" description="Low complexity" evidence="1">
    <location>
        <begin position="1"/>
        <end position="12"/>
    </location>
</feature>
<proteinExistence type="predicted"/>